<dbReference type="GeneID" id="112279170"/>
<keyword evidence="11" id="KW-1185">Reference proteome</keyword>
<keyword evidence="8" id="KW-0131">Cell cycle</keyword>
<dbReference type="Gramene" id="Pp3c2_13760V3.2">
    <property type="protein sequence ID" value="Pp3c2_13760V3.2"/>
    <property type="gene ID" value="Pp3c2_13760"/>
</dbReference>
<dbReference type="Proteomes" id="UP000006727">
    <property type="component" value="Chromosome 2"/>
</dbReference>
<evidence type="ECO:0000256" key="3">
    <source>
        <dbReference type="ARBA" id="ARBA00022454"/>
    </source>
</evidence>
<reference evidence="10 11" key="2">
    <citation type="journal article" date="2018" name="Plant J.">
        <title>The Physcomitrella patens chromosome-scale assembly reveals moss genome structure and evolution.</title>
        <authorList>
            <person name="Lang D."/>
            <person name="Ullrich K.K."/>
            <person name="Murat F."/>
            <person name="Fuchs J."/>
            <person name="Jenkins J."/>
            <person name="Haas F.B."/>
            <person name="Piednoel M."/>
            <person name="Gundlach H."/>
            <person name="Van Bel M."/>
            <person name="Meyberg R."/>
            <person name="Vives C."/>
            <person name="Morata J."/>
            <person name="Symeonidi A."/>
            <person name="Hiss M."/>
            <person name="Muchero W."/>
            <person name="Kamisugi Y."/>
            <person name="Saleh O."/>
            <person name="Blanc G."/>
            <person name="Decker E.L."/>
            <person name="van Gessel N."/>
            <person name="Grimwood J."/>
            <person name="Hayes R.D."/>
            <person name="Graham S.W."/>
            <person name="Gunter L.E."/>
            <person name="McDaniel S.F."/>
            <person name="Hoernstein S.N.W."/>
            <person name="Larsson A."/>
            <person name="Li F.W."/>
            <person name="Perroud P.F."/>
            <person name="Phillips J."/>
            <person name="Ranjan P."/>
            <person name="Rokshar D.S."/>
            <person name="Rothfels C.J."/>
            <person name="Schneider L."/>
            <person name="Shu S."/>
            <person name="Stevenson D.W."/>
            <person name="Thummler F."/>
            <person name="Tillich M."/>
            <person name="Villarreal Aguilar J.C."/>
            <person name="Widiez T."/>
            <person name="Wong G.K."/>
            <person name="Wymore A."/>
            <person name="Zhang Y."/>
            <person name="Zimmer A.D."/>
            <person name="Quatrano R.S."/>
            <person name="Mayer K.F.X."/>
            <person name="Goodstein D."/>
            <person name="Casacuberta J.M."/>
            <person name="Vandepoele K."/>
            <person name="Reski R."/>
            <person name="Cuming A.C."/>
            <person name="Tuskan G.A."/>
            <person name="Maumus F."/>
            <person name="Salse J."/>
            <person name="Schmutz J."/>
            <person name="Rensing S.A."/>
        </authorList>
    </citation>
    <scope>NUCLEOTIDE SEQUENCE [LARGE SCALE GENOMIC DNA]</scope>
    <source>
        <strain evidence="10 11">cv. Gransden 2004</strain>
    </source>
</reference>
<dbReference type="EnsemblPlants" id="Pp3c2_13760V3.3">
    <property type="protein sequence ID" value="Pp3c2_13760V3.3"/>
    <property type="gene ID" value="Pp3c2_13760"/>
</dbReference>
<dbReference type="RefSeq" id="XP_024369113.1">
    <property type="nucleotide sequence ID" value="XM_024513345.2"/>
</dbReference>
<dbReference type="GO" id="GO:0000776">
    <property type="term" value="C:kinetochore"/>
    <property type="evidence" value="ECO:0007669"/>
    <property type="project" value="UniProtKB-KW"/>
</dbReference>
<keyword evidence="7" id="KW-0175">Coiled coil</keyword>
<evidence type="ECO:0000256" key="6">
    <source>
        <dbReference type="ARBA" id="ARBA00022838"/>
    </source>
</evidence>
<dbReference type="GO" id="GO:0051301">
    <property type="term" value="P:cell division"/>
    <property type="evidence" value="ECO:0007669"/>
    <property type="project" value="UniProtKB-KW"/>
</dbReference>
<keyword evidence="9" id="KW-0137">Centromere</keyword>
<dbReference type="PANTHER" id="PTHR14527:SF2">
    <property type="entry name" value="PROTEIN MIS12 HOMOLOG"/>
    <property type="match status" value="1"/>
</dbReference>
<accession>A0A7I4D348</accession>
<dbReference type="GO" id="GO:0000278">
    <property type="term" value="P:mitotic cell cycle"/>
    <property type="evidence" value="ECO:0007669"/>
    <property type="project" value="InterPro"/>
</dbReference>
<keyword evidence="4" id="KW-0132">Cell division</keyword>
<evidence type="ECO:0000256" key="9">
    <source>
        <dbReference type="ARBA" id="ARBA00023328"/>
    </source>
</evidence>
<evidence type="ECO:0000256" key="1">
    <source>
        <dbReference type="ARBA" id="ARBA00004629"/>
    </source>
</evidence>
<dbReference type="PANTHER" id="PTHR14527">
    <property type="entry name" value="PROTEIN MIS12 HOMOLOG"/>
    <property type="match status" value="1"/>
</dbReference>
<keyword evidence="5" id="KW-0498">Mitosis</keyword>
<organism evidence="10 11">
    <name type="scientific">Physcomitrium patens</name>
    <name type="common">Spreading-leaved earth moss</name>
    <name type="synonym">Physcomitrella patens</name>
    <dbReference type="NCBI Taxonomy" id="3218"/>
    <lineage>
        <taxon>Eukaryota</taxon>
        <taxon>Viridiplantae</taxon>
        <taxon>Streptophyta</taxon>
        <taxon>Embryophyta</taxon>
        <taxon>Bryophyta</taxon>
        <taxon>Bryophytina</taxon>
        <taxon>Bryopsida</taxon>
        <taxon>Funariidae</taxon>
        <taxon>Funariales</taxon>
        <taxon>Funariaceae</taxon>
        <taxon>Physcomitrium</taxon>
    </lineage>
</organism>
<name>A0A7I4D348_PHYPA</name>
<evidence type="ECO:0000313" key="10">
    <source>
        <dbReference type="EnsemblPlants" id="Pp3c2_13760V3.3"/>
    </source>
</evidence>
<evidence type="ECO:0000256" key="4">
    <source>
        <dbReference type="ARBA" id="ARBA00022618"/>
    </source>
</evidence>
<dbReference type="KEGG" id="ppp:112279170"/>
<dbReference type="EnsemblPlants" id="Pp3c2_13760V3.2">
    <property type="protein sequence ID" value="Pp3c2_13760V3.2"/>
    <property type="gene ID" value="Pp3c2_13760"/>
</dbReference>
<dbReference type="OrthoDB" id="10503925at2759"/>
<protein>
    <submittedName>
        <fullName evidence="10">Uncharacterized protein</fullName>
    </submittedName>
</protein>
<reference evidence="10 11" key="1">
    <citation type="journal article" date="2008" name="Science">
        <title>The Physcomitrella genome reveals evolutionary insights into the conquest of land by plants.</title>
        <authorList>
            <person name="Rensing S."/>
            <person name="Lang D."/>
            <person name="Zimmer A."/>
            <person name="Terry A."/>
            <person name="Salamov A."/>
            <person name="Shapiro H."/>
            <person name="Nishiyama T."/>
            <person name="Perroud P.-F."/>
            <person name="Lindquist E."/>
            <person name="Kamisugi Y."/>
            <person name="Tanahashi T."/>
            <person name="Sakakibara K."/>
            <person name="Fujita T."/>
            <person name="Oishi K."/>
            <person name="Shin-I T."/>
            <person name="Kuroki Y."/>
            <person name="Toyoda A."/>
            <person name="Suzuki Y."/>
            <person name="Hashimoto A."/>
            <person name="Yamaguchi K."/>
            <person name="Sugano A."/>
            <person name="Kohara Y."/>
            <person name="Fujiyama A."/>
            <person name="Anterola A."/>
            <person name="Aoki S."/>
            <person name="Ashton N."/>
            <person name="Barbazuk W.B."/>
            <person name="Barker E."/>
            <person name="Bennetzen J."/>
            <person name="Bezanilla M."/>
            <person name="Blankenship R."/>
            <person name="Cho S.H."/>
            <person name="Dutcher S."/>
            <person name="Estelle M."/>
            <person name="Fawcett J.A."/>
            <person name="Gundlach H."/>
            <person name="Hanada K."/>
            <person name="Heyl A."/>
            <person name="Hicks K.A."/>
            <person name="Hugh J."/>
            <person name="Lohr M."/>
            <person name="Mayer K."/>
            <person name="Melkozernov A."/>
            <person name="Murata T."/>
            <person name="Nelson D."/>
            <person name="Pils B."/>
            <person name="Prigge M."/>
            <person name="Reiss B."/>
            <person name="Renner T."/>
            <person name="Rombauts S."/>
            <person name="Rushton P."/>
            <person name="Sanderfoot A."/>
            <person name="Schween G."/>
            <person name="Shiu S.-H."/>
            <person name="Stueber K."/>
            <person name="Theodoulou F.L."/>
            <person name="Tu H."/>
            <person name="Van de Peer Y."/>
            <person name="Verrier P.J."/>
            <person name="Waters E."/>
            <person name="Wood A."/>
            <person name="Yang L."/>
            <person name="Cove D."/>
            <person name="Cuming A."/>
            <person name="Hasebe M."/>
            <person name="Lucas S."/>
            <person name="Mishler D.B."/>
            <person name="Reski R."/>
            <person name="Grigoriev I."/>
            <person name="Quatrano R.S."/>
            <person name="Boore J.L."/>
        </authorList>
    </citation>
    <scope>NUCLEOTIDE SEQUENCE [LARGE SCALE GENOMIC DNA]</scope>
    <source>
        <strain evidence="10 11">cv. Gransden 2004</strain>
    </source>
</reference>
<evidence type="ECO:0000256" key="2">
    <source>
        <dbReference type="ARBA" id="ARBA00008643"/>
    </source>
</evidence>
<dbReference type="Gramene" id="Pp3c2_13760V3.3">
    <property type="protein sequence ID" value="Pp3c2_13760V3.3"/>
    <property type="gene ID" value="Pp3c2_13760"/>
</dbReference>
<dbReference type="EMBL" id="ABEU02000002">
    <property type="status" value="NOT_ANNOTATED_CDS"/>
    <property type="molecule type" value="Genomic_DNA"/>
</dbReference>
<dbReference type="AlphaFoldDB" id="A0A7I4D348"/>
<comment type="similarity">
    <text evidence="2">Belongs to the mis12 family.</text>
</comment>
<evidence type="ECO:0000256" key="7">
    <source>
        <dbReference type="ARBA" id="ARBA00023054"/>
    </source>
</evidence>
<evidence type="ECO:0000256" key="5">
    <source>
        <dbReference type="ARBA" id="ARBA00022776"/>
    </source>
</evidence>
<sequence length="210" mass="24450">MEVDTRDKILAMYPVHFLNFDKDAFTADVVNAVIEISMSNFTEMERCATRMLNITSTESQEALQQGLSAVFEKFLSKFIEEDLAPWEAYCREVCFKVPDGMVLPEKLDASVVAMEDADAKLDAELISLRERKATASLLYPTEFLLGIVYVKWMLKKKQPNYAEMLRPWKPLWKRKLILWMPSTSCRIFLLLMIWEMWSVNCGRTLKRQTL</sequence>
<keyword evidence="3" id="KW-0158">Chromosome</keyword>
<comment type="subcellular location">
    <subcellularLocation>
        <location evidence="1">Chromosome</location>
        <location evidence="1">Centromere</location>
        <location evidence="1">Kinetochore</location>
    </subcellularLocation>
</comment>
<gene>
    <name evidence="10" type="primary">LOC112279170</name>
</gene>
<evidence type="ECO:0000313" key="11">
    <source>
        <dbReference type="Proteomes" id="UP000006727"/>
    </source>
</evidence>
<keyword evidence="6" id="KW-0995">Kinetochore</keyword>
<reference evidence="10" key="3">
    <citation type="submission" date="2020-12" db="UniProtKB">
        <authorList>
            <consortium name="EnsemblPlants"/>
        </authorList>
    </citation>
    <scope>IDENTIFICATION</scope>
</reference>
<dbReference type="GO" id="GO:0005634">
    <property type="term" value="C:nucleus"/>
    <property type="evidence" value="ECO:0007669"/>
    <property type="project" value="InterPro"/>
</dbReference>
<dbReference type="InterPro" id="IPR008685">
    <property type="entry name" value="Centromere_Mis12"/>
</dbReference>
<evidence type="ECO:0000256" key="8">
    <source>
        <dbReference type="ARBA" id="ARBA00023306"/>
    </source>
</evidence>
<dbReference type="Pfam" id="PF05859">
    <property type="entry name" value="Mis12"/>
    <property type="match status" value="1"/>
</dbReference>
<proteinExistence type="inferred from homology"/>